<accession>A0ABR0AEA7</accession>
<keyword evidence="3" id="KW-1185">Reference proteome</keyword>
<gene>
    <name evidence="2" type="ORF">OUZ56_008875</name>
</gene>
<proteinExistence type="predicted"/>
<name>A0ABR0AEA7_9CRUS</name>
<evidence type="ECO:0000256" key="1">
    <source>
        <dbReference type="SAM" id="MobiDB-lite"/>
    </source>
</evidence>
<feature type="compositionally biased region" description="Low complexity" evidence="1">
    <location>
        <begin position="76"/>
        <end position="90"/>
    </location>
</feature>
<evidence type="ECO:0000313" key="2">
    <source>
        <dbReference type="EMBL" id="KAK4023467.1"/>
    </source>
</evidence>
<sequence>MLSSSTIFTYRRFAVERELDTSIVVCRTGKVQQPFGCGTTPPQMDQPNGPMATTAEQVGGSLGNPGLDAASFTPTSVSDGSNSLLLGLSS</sequence>
<dbReference type="EMBL" id="JAOYFB010000037">
    <property type="protein sequence ID" value="KAK4023467.1"/>
    <property type="molecule type" value="Genomic_DNA"/>
</dbReference>
<feature type="region of interest" description="Disordered" evidence="1">
    <location>
        <begin position="35"/>
        <end position="90"/>
    </location>
</feature>
<comment type="caution">
    <text evidence="2">The sequence shown here is derived from an EMBL/GenBank/DDBJ whole genome shotgun (WGS) entry which is preliminary data.</text>
</comment>
<dbReference type="Proteomes" id="UP001234178">
    <property type="component" value="Unassembled WGS sequence"/>
</dbReference>
<organism evidence="2 3">
    <name type="scientific">Daphnia magna</name>
    <dbReference type="NCBI Taxonomy" id="35525"/>
    <lineage>
        <taxon>Eukaryota</taxon>
        <taxon>Metazoa</taxon>
        <taxon>Ecdysozoa</taxon>
        <taxon>Arthropoda</taxon>
        <taxon>Crustacea</taxon>
        <taxon>Branchiopoda</taxon>
        <taxon>Diplostraca</taxon>
        <taxon>Cladocera</taxon>
        <taxon>Anomopoda</taxon>
        <taxon>Daphniidae</taxon>
        <taxon>Daphnia</taxon>
    </lineage>
</organism>
<protein>
    <submittedName>
        <fullName evidence="2">Uncharacterized protein</fullName>
    </submittedName>
</protein>
<evidence type="ECO:0000313" key="3">
    <source>
        <dbReference type="Proteomes" id="UP001234178"/>
    </source>
</evidence>
<reference evidence="2 3" key="1">
    <citation type="journal article" date="2023" name="Nucleic Acids Res.">
        <title>The hologenome of Daphnia magna reveals possible DNA methylation and microbiome-mediated evolution of the host genome.</title>
        <authorList>
            <person name="Chaturvedi A."/>
            <person name="Li X."/>
            <person name="Dhandapani V."/>
            <person name="Marshall H."/>
            <person name="Kissane S."/>
            <person name="Cuenca-Cambronero M."/>
            <person name="Asole G."/>
            <person name="Calvet F."/>
            <person name="Ruiz-Romero M."/>
            <person name="Marangio P."/>
            <person name="Guigo R."/>
            <person name="Rago D."/>
            <person name="Mirbahai L."/>
            <person name="Eastwood N."/>
            <person name="Colbourne J.K."/>
            <person name="Zhou J."/>
            <person name="Mallon E."/>
            <person name="Orsini L."/>
        </authorList>
    </citation>
    <scope>NUCLEOTIDE SEQUENCE [LARGE SCALE GENOMIC DNA]</scope>
    <source>
        <strain evidence="2">LRV0_1</strain>
    </source>
</reference>